<evidence type="ECO:0000259" key="6">
    <source>
        <dbReference type="SMART" id="SM00418"/>
    </source>
</evidence>
<dbReference type="GO" id="GO:0003700">
    <property type="term" value="F:DNA-binding transcription factor activity"/>
    <property type="evidence" value="ECO:0007669"/>
    <property type="project" value="InterPro"/>
</dbReference>
<keyword evidence="5" id="KW-0472">Membrane</keyword>
<feature type="region of interest" description="Disordered" evidence="4">
    <location>
        <begin position="1"/>
        <end position="25"/>
    </location>
</feature>
<keyword evidence="5" id="KW-1133">Transmembrane helix</keyword>
<feature type="transmembrane region" description="Helical" evidence="5">
    <location>
        <begin position="223"/>
        <end position="244"/>
    </location>
</feature>
<evidence type="ECO:0000313" key="7">
    <source>
        <dbReference type="EMBL" id="TDQ70315.1"/>
    </source>
</evidence>
<feature type="compositionally biased region" description="Basic and acidic residues" evidence="4">
    <location>
        <begin position="10"/>
        <end position="22"/>
    </location>
</feature>
<organism evidence="7 8">
    <name type="scientific">Methanimicrococcus blatticola</name>
    <dbReference type="NCBI Taxonomy" id="91560"/>
    <lineage>
        <taxon>Archaea</taxon>
        <taxon>Methanobacteriati</taxon>
        <taxon>Methanobacteriota</taxon>
        <taxon>Stenosarchaea group</taxon>
        <taxon>Methanomicrobia</taxon>
        <taxon>Methanosarcinales</taxon>
        <taxon>Methanosarcinaceae</taxon>
        <taxon>Methanimicrococcus</taxon>
    </lineage>
</organism>
<keyword evidence="2" id="KW-0238">DNA-binding</keyword>
<accession>A0A484F6D5</accession>
<keyword evidence="8" id="KW-1185">Reference proteome</keyword>
<feature type="transmembrane region" description="Helical" evidence="5">
    <location>
        <begin position="138"/>
        <end position="156"/>
    </location>
</feature>
<dbReference type="AlphaFoldDB" id="A0A484F6D5"/>
<evidence type="ECO:0000256" key="3">
    <source>
        <dbReference type="ARBA" id="ARBA00023163"/>
    </source>
</evidence>
<keyword evidence="3" id="KW-0804">Transcription</keyword>
<dbReference type="InterPro" id="IPR036390">
    <property type="entry name" value="WH_DNA-bd_sf"/>
</dbReference>
<reference evidence="7 8" key="1">
    <citation type="submission" date="2019-03" db="EMBL/GenBank/DDBJ databases">
        <title>Genomic Encyclopedia of Type Strains, Phase IV (KMG-IV): sequencing the most valuable type-strain genomes for metagenomic binning, comparative biology and taxonomic classification.</title>
        <authorList>
            <person name="Goeker M."/>
        </authorList>
    </citation>
    <scope>NUCLEOTIDE SEQUENCE [LARGE SCALE GENOMIC DNA]</scope>
    <source>
        <strain evidence="7 8">DSM 13328</strain>
    </source>
</reference>
<dbReference type="GO" id="GO:0003677">
    <property type="term" value="F:DNA binding"/>
    <property type="evidence" value="ECO:0007669"/>
    <property type="project" value="UniProtKB-KW"/>
</dbReference>
<name>A0A484F6D5_9EURY</name>
<dbReference type="CDD" id="cd00090">
    <property type="entry name" value="HTH_ARSR"/>
    <property type="match status" value="1"/>
</dbReference>
<dbReference type="SMART" id="SM00418">
    <property type="entry name" value="HTH_ARSR"/>
    <property type="match status" value="1"/>
</dbReference>
<evidence type="ECO:0000313" key="8">
    <source>
        <dbReference type="Proteomes" id="UP000294855"/>
    </source>
</evidence>
<evidence type="ECO:0000256" key="1">
    <source>
        <dbReference type="ARBA" id="ARBA00023015"/>
    </source>
</evidence>
<proteinExistence type="predicted"/>
<dbReference type="InterPro" id="IPR001845">
    <property type="entry name" value="HTH_ArsR_DNA-bd_dom"/>
</dbReference>
<gene>
    <name evidence="7" type="ORF">C7391_0659</name>
</gene>
<protein>
    <submittedName>
        <fullName evidence="7">Helix-turn-helix protein</fullName>
    </submittedName>
</protein>
<evidence type="ECO:0000256" key="4">
    <source>
        <dbReference type="SAM" id="MobiDB-lite"/>
    </source>
</evidence>
<evidence type="ECO:0000256" key="5">
    <source>
        <dbReference type="SAM" id="Phobius"/>
    </source>
</evidence>
<dbReference type="EMBL" id="SNYS01000006">
    <property type="protein sequence ID" value="TDQ70315.1"/>
    <property type="molecule type" value="Genomic_DNA"/>
</dbReference>
<dbReference type="PANTHER" id="PTHR43132:SF2">
    <property type="entry name" value="ARSENICAL RESISTANCE OPERON REPRESSOR ARSR-RELATED"/>
    <property type="match status" value="1"/>
</dbReference>
<dbReference type="InterPro" id="IPR011991">
    <property type="entry name" value="ArsR-like_HTH"/>
</dbReference>
<dbReference type="SUPFAM" id="SSF46785">
    <property type="entry name" value="Winged helix' DNA-binding domain"/>
    <property type="match status" value="1"/>
</dbReference>
<dbReference type="Gene3D" id="1.10.10.10">
    <property type="entry name" value="Winged helix-like DNA-binding domain superfamily/Winged helix DNA-binding domain"/>
    <property type="match status" value="1"/>
</dbReference>
<comment type="caution">
    <text evidence="7">The sequence shown here is derived from an EMBL/GenBank/DDBJ whole genome shotgun (WGS) entry which is preliminary data.</text>
</comment>
<keyword evidence="1" id="KW-0805">Transcription regulation</keyword>
<dbReference type="Proteomes" id="UP000294855">
    <property type="component" value="Unassembled WGS sequence"/>
</dbReference>
<dbReference type="Pfam" id="PF12840">
    <property type="entry name" value="HTH_20"/>
    <property type="match status" value="1"/>
</dbReference>
<dbReference type="OrthoDB" id="11368at2157"/>
<evidence type="ECO:0000256" key="2">
    <source>
        <dbReference type="ARBA" id="ARBA00023125"/>
    </source>
</evidence>
<feature type="domain" description="HTH arsR-type" evidence="6">
    <location>
        <begin position="44"/>
        <end position="127"/>
    </location>
</feature>
<dbReference type="InterPro" id="IPR051011">
    <property type="entry name" value="Metal_resp_trans_reg"/>
</dbReference>
<dbReference type="PANTHER" id="PTHR43132">
    <property type="entry name" value="ARSENICAL RESISTANCE OPERON REPRESSOR ARSR-RELATED"/>
    <property type="match status" value="1"/>
</dbReference>
<dbReference type="InterPro" id="IPR036388">
    <property type="entry name" value="WH-like_DNA-bd_sf"/>
</dbReference>
<sequence>MNTAGTTSKDTPDKIMEKKPDSESLQEFDADSVVVIPVNEDSKKIRQILSNDTSMKIMELLKKESLSASEVADKLEIPLTTVKYNIDQMVDHDLVRVQRIKYSEKGRQVKIYEAPEKVIIFAPEKMNRLSLISMIQKYAFAFVAAAFGGFGLNYLYRRHWDNQTAMMMKSVAYDVPPEAGPIPPEVMEESIDAGAGALSGGFIHETIMSFNDWFFNIMNYHSFWFIAGALFVCVAVWTIEYITVKKSIKSE</sequence>
<dbReference type="RefSeq" id="WP_133517116.1">
    <property type="nucleotide sequence ID" value="NZ_JAHDUW010000006.1"/>
</dbReference>
<keyword evidence="5" id="KW-0812">Transmembrane</keyword>